<keyword evidence="3" id="KW-0731">Sigma factor</keyword>
<evidence type="ECO:0000313" key="8">
    <source>
        <dbReference type="EMBL" id="SFI70197.1"/>
    </source>
</evidence>
<evidence type="ECO:0000256" key="2">
    <source>
        <dbReference type="ARBA" id="ARBA00023015"/>
    </source>
</evidence>
<evidence type="ECO:0000256" key="3">
    <source>
        <dbReference type="ARBA" id="ARBA00023082"/>
    </source>
</evidence>
<comment type="similarity">
    <text evidence="1">Belongs to the sigma-70 factor family. ECF subfamily.</text>
</comment>
<dbReference type="STRING" id="1477437.SAMN05444682_105158"/>
<dbReference type="Gene3D" id="1.10.1740.10">
    <property type="match status" value="1"/>
</dbReference>
<dbReference type="RefSeq" id="WP_090626826.1">
    <property type="nucleotide sequence ID" value="NZ_FOQO01000005.1"/>
</dbReference>
<reference evidence="8 9" key="1">
    <citation type="submission" date="2016-10" db="EMBL/GenBank/DDBJ databases">
        <authorList>
            <person name="de Groot N.N."/>
        </authorList>
    </citation>
    <scope>NUCLEOTIDE SEQUENCE [LARGE SCALE GENOMIC DNA]</scope>
    <source>
        <strain evidence="8 9">RK1</strain>
    </source>
</reference>
<evidence type="ECO:0000256" key="4">
    <source>
        <dbReference type="ARBA" id="ARBA00023125"/>
    </source>
</evidence>
<evidence type="ECO:0000259" key="7">
    <source>
        <dbReference type="Pfam" id="PF08281"/>
    </source>
</evidence>
<dbReference type="InterPro" id="IPR014284">
    <property type="entry name" value="RNA_pol_sigma-70_dom"/>
</dbReference>
<evidence type="ECO:0000256" key="1">
    <source>
        <dbReference type="ARBA" id="ARBA00010641"/>
    </source>
</evidence>
<keyword evidence="9" id="KW-1185">Reference proteome</keyword>
<sequence length="196" mass="22836">MGSSRTDDLLLGFRQGDLEALRGVVGRYSREIHYFAIKLLKDRETAEEIVDDCFLKAWNVRQRFQSSADIKAFLYVVARNACLDHIKSPRSRILERIDEHTDNVASNENIEAQLIYTELISTIYNEVKKLPKKQRQVFLLSYFDGLSTQEIAERMTISRNAVFINKHEAIKAIRRVFQGKDILLYILFLHYVEGIH</sequence>
<keyword evidence="4" id="KW-0238">DNA-binding</keyword>
<proteinExistence type="inferred from homology"/>
<dbReference type="GO" id="GO:0006352">
    <property type="term" value="P:DNA-templated transcription initiation"/>
    <property type="evidence" value="ECO:0007669"/>
    <property type="project" value="InterPro"/>
</dbReference>
<gene>
    <name evidence="8" type="ORF">SAMN05444682_105158</name>
</gene>
<dbReference type="EMBL" id="FOQO01000005">
    <property type="protein sequence ID" value="SFI70197.1"/>
    <property type="molecule type" value="Genomic_DNA"/>
</dbReference>
<evidence type="ECO:0000259" key="6">
    <source>
        <dbReference type="Pfam" id="PF04542"/>
    </source>
</evidence>
<keyword evidence="5" id="KW-0804">Transcription</keyword>
<dbReference type="InterPro" id="IPR039425">
    <property type="entry name" value="RNA_pol_sigma-70-like"/>
</dbReference>
<dbReference type="NCBIfam" id="TIGR02937">
    <property type="entry name" value="sigma70-ECF"/>
    <property type="match status" value="1"/>
</dbReference>
<dbReference type="OrthoDB" id="656273at2"/>
<dbReference type="GO" id="GO:0016987">
    <property type="term" value="F:sigma factor activity"/>
    <property type="evidence" value="ECO:0007669"/>
    <property type="project" value="UniProtKB-KW"/>
</dbReference>
<keyword evidence="2" id="KW-0805">Transcription regulation</keyword>
<dbReference type="Proteomes" id="UP000198670">
    <property type="component" value="Unassembled WGS sequence"/>
</dbReference>
<organism evidence="8 9">
    <name type="scientific">Parapedobacter indicus</name>
    <dbReference type="NCBI Taxonomy" id="1477437"/>
    <lineage>
        <taxon>Bacteria</taxon>
        <taxon>Pseudomonadati</taxon>
        <taxon>Bacteroidota</taxon>
        <taxon>Sphingobacteriia</taxon>
        <taxon>Sphingobacteriales</taxon>
        <taxon>Sphingobacteriaceae</taxon>
        <taxon>Parapedobacter</taxon>
    </lineage>
</organism>
<dbReference type="PANTHER" id="PTHR43133">
    <property type="entry name" value="RNA POLYMERASE ECF-TYPE SIGMA FACTO"/>
    <property type="match status" value="1"/>
</dbReference>
<dbReference type="InterPro" id="IPR013249">
    <property type="entry name" value="RNA_pol_sigma70_r4_t2"/>
</dbReference>
<dbReference type="CDD" id="cd06171">
    <property type="entry name" value="Sigma70_r4"/>
    <property type="match status" value="1"/>
</dbReference>
<dbReference type="InterPro" id="IPR014327">
    <property type="entry name" value="RNA_pol_sigma70_bacteroid"/>
</dbReference>
<feature type="domain" description="RNA polymerase sigma-70 region 2" evidence="6">
    <location>
        <begin position="25"/>
        <end position="88"/>
    </location>
</feature>
<dbReference type="SUPFAM" id="SSF88946">
    <property type="entry name" value="Sigma2 domain of RNA polymerase sigma factors"/>
    <property type="match status" value="1"/>
</dbReference>
<dbReference type="InterPro" id="IPR013325">
    <property type="entry name" value="RNA_pol_sigma_r2"/>
</dbReference>
<dbReference type="Pfam" id="PF08281">
    <property type="entry name" value="Sigma70_r4_2"/>
    <property type="match status" value="1"/>
</dbReference>
<dbReference type="InterPro" id="IPR007627">
    <property type="entry name" value="RNA_pol_sigma70_r2"/>
</dbReference>
<accession>A0A1I3KCL8</accession>
<dbReference type="InterPro" id="IPR013324">
    <property type="entry name" value="RNA_pol_sigma_r3/r4-like"/>
</dbReference>
<dbReference type="NCBIfam" id="TIGR02985">
    <property type="entry name" value="Sig70_bacteroi1"/>
    <property type="match status" value="1"/>
</dbReference>
<dbReference type="Pfam" id="PF04542">
    <property type="entry name" value="Sigma70_r2"/>
    <property type="match status" value="1"/>
</dbReference>
<dbReference type="PANTHER" id="PTHR43133:SF8">
    <property type="entry name" value="RNA POLYMERASE SIGMA FACTOR HI_1459-RELATED"/>
    <property type="match status" value="1"/>
</dbReference>
<protein>
    <submittedName>
        <fullName evidence="8">RNA polymerase sigma-70 factor, ECF subfamily</fullName>
    </submittedName>
</protein>
<evidence type="ECO:0000313" key="9">
    <source>
        <dbReference type="Proteomes" id="UP000198670"/>
    </source>
</evidence>
<name>A0A1I3KCL8_9SPHI</name>
<feature type="domain" description="RNA polymerase sigma factor 70 region 4 type 2" evidence="7">
    <location>
        <begin position="124"/>
        <end position="172"/>
    </location>
</feature>
<dbReference type="InterPro" id="IPR036388">
    <property type="entry name" value="WH-like_DNA-bd_sf"/>
</dbReference>
<evidence type="ECO:0000256" key="5">
    <source>
        <dbReference type="ARBA" id="ARBA00023163"/>
    </source>
</evidence>
<dbReference type="Gene3D" id="1.10.10.10">
    <property type="entry name" value="Winged helix-like DNA-binding domain superfamily/Winged helix DNA-binding domain"/>
    <property type="match status" value="1"/>
</dbReference>
<dbReference type="SUPFAM" id="SSF88659">
    <property type="entry name" value="Sigma3 and sigma4 domains of RNA polymerase sigma factors"/>
    <property type="match status" value="1"/>
</dbReference>
<dbReference type="AlphaFoldDB" id="A0A1I3KCL8"/>
<dbReference type="GO" id="GO:0003677">
    <property type="term" value="F:DNA binding"/>
    <property type="evidence" value="ECO:0007669"/>
    <property type="project" value="UniProtKB-KW"/>
</dbReference>